<feature type="non-terminal residue" evidence="1">
    <location>
        <position position="27"/>
    </location>
</feature>
<sequence>MTKKRQRHLLVIGGGVFQVPAIKVAKS</sequence>
<protein>
    <submittedName>
        <fullName evidence="1">Uncharacterized protein</fullName>
    </submittedName>
</protein>
<proteinExistence type="predicted"/>
<evidence type="ECO:0000313" key="1">
    <source>
        <dbReference type="EMBL" id="SVB40534.1"/>
    </source>
</evidence>
<accession>A0A382DRF5</accession>
<dbReference type="AlphaFoldDB" id="A0A382DRF5"/>
<dbReference type="EMBL" id="UINC01040530">
    <property type="protein sequence ID" value="SVB40534.1"/>
    <property type="molecule type" value="Genomic_DNA"/>
</dbReference>
<reference evidence="1" key="1">
    <citation type="submission" date="2018-05" db="EMBL/GenBank/DDBJ databases">
        <authorList>
            <person name="Lanie J.A."/>
            <person name="Ng W.-L."/>
            <person name="Kazmierczak K.M."/>
            <person name="Andrzejewski T.M."/>
            <person name="Davidsen T.M."/>
            <person name="Wayne K.J."/>
            <person name="Tettelin H."/>
            <person name="Glass J.I."/>
            <person name="Rusch D."/>
            <person name="Podicherti R."/>
            <person name="Tsui H.-C.T."/>
            <person name="Winkler M.E."/>
        </authorList>
    </citation>
    <scope>NUCLEOTIDE SEQUENCE</scope>
</reference>
<gene>
    <name evidence="1" type="ORF">METZ01_LOCUS193388</name>
</gene>
<name>A0A382DRF5_9ZZZZ</name>
<organism evidence="1">
    <name type="scientific">marine metagenome</name>
    <dbReference type="NCBI Taxonomy" id="408172"/>
    <lineage>
        <taxon>unclassified sequences</taxon>
        <taxon>metagenomes</taxon>
        <taxon>ecological metagenomes</taxon>
    </lineage>
</organism>